<evidence type="ECO:0000313" key="3">
    <source>
        <dbReference type="Proteomes" id="UP000319700"/>
    </source>
</evidence>
<evidence type="ECO:0000313" key="2">
    <source>
        <dbReference type="EMBL" id="TPG44322.1"/>
    </source>
</evidence>
<feature type="domain" description="Transposase IS204/IS1001/IS1096/IS1165 DDE" evidence="1">
    <location>
        <begin position="6"/>
        <end position="109"/>
    </location>
</feature>
<keyword evidence="3" id="KW-1185">Reference proteome</keyword>
<sequence length="115" mass="13483">TERAAILFELYPDIQKGYNLTQELRGIFENTKDKIIGFAKLAKWHEKVNQSGFKSFGTISRTIINHYQTILNYFDNRSTNASAESFNAKIKAFRSKFRGIRNIEYFLFRLTNIYA</sequence>
<gene>
    <name evidence="2" type="ORF">EAH81_02285</name>
</gene>
<dbReference type="AlphaFoldDB" id="A0A502F4J8"/>
<name>A0A502F4J8_9FLAO</name>
<evidence type="ECO:0000259" key="1">
    <source>
        <dbReference type="Pfam" id="PF01610"/>
    </source>
</evidence>
<accession>A0A502F4J8</accession>
<dbReference type="RefSeq" id="WP_140503305.1">
    <property type="nucleotide sequence ID" value="NZ_RCZH01000002.1"/>
</dbReference>
<dbReference type="Pfam" id="PF01610">
    <property type="entry name" value="DDE_Tnp_ISL3"/>
    <property type="match status" value="1"/>
</dbReference>
<dbReference type="InterPro" id="IPR002560">
    <property type="entry name" value="Transposase_DDE"/>
</dbReference>
<comment type="caution">
    <text evidence="2">The sequence shown here is derived from an EMBL/GenBank/DDBJ whole genome shotgun (WGS) entry which is preliminary data.</text>
</comment>
<dbReference type="EMBL" id="RCZH01000002">
    <property type="protein sequence ID" value="TPG44322.1"/>
    <property type="molecule type" value="Genomic_DNA"/>
</dbReference>
<dbReference type="Proteomes" id="UP000319700">
    <property type="component" value="Unassembled WGS sequence"/>
</dbReference>
<protein>
    <submittedName>
        <fullName evidence="2">DDE transposase</fullName>
    </submittedName>
</protein>
<proteinExistence type="predicted"/>
<organism evidence="2 3">
    <name type="scientific">Flavobacterium pectinovorum</name>
    <dbReference type="NCBI Taxonomy" id="29533"/>
    <lineage>
        <taxon>Bacteria</taxon>
        <taxon>Pseudomonadati</taxon>
        <taxon>Bacteroidota</taxon>
        <taxon>Flavobacteriia</taxon>
        <taxon>Flavobacteriales</taxon>
        <taxon>Flavobacteriaceae</taxon>
        <taxon>Flavobacterium</taxon>
    </lineage>
</organism>
<feature type="non-terminal residue" evidence="2">
    <location>
        <position position="1"/>
    </location>
</feature>
<reference evidence="2 3" key="1">
    <citation type="journal article" date="2019" name="Environ. Microbiol.">
        <title>Species interactions and distinct microbial communities in high Arctic permafrost affected cryosols are associated with the CH4 and CO2 gas fluxes.</title>
        <authorList>
            <person name="Altshuler I."/>
            <person name="Hamel J."/>
            <person name="Turney S."/>
            <person name="Magnuson E."/>
            <person name="Levesque R."/>
            <person name="Greer C."/>
            <person name="Whyte L.G."/>
        </authorList>
    </citation>
    <scope>NUCLEOTIDE SEQUENCE [LARGE SCALE GENOMIC DNA]</scope>
    <source>
        <strain evidence="2 3">42</strain>
    </source>
</reference>
<dbReference type="OrthoDB" id="2110692at2"/>